<dbReference type="CDD" id="cd13384">
    <property type="entry name" value="PH_Gab2_2"/>
    <property type="match status" value="1"/>
</dbReference>
<feature type="domain" description="PH" evidence="2">
    <location>
        <begin position="4"/>
        <end position="114"/>
    </location>
</feature>
<evidence type="ECO:0000313" key="3">
    <source>
        <dbReference type="EMBL" id="CAD7082348.1"/>
    </source>
</evidence>
<feature type="region of interest" description="Disordered" evidence="1">
    <location>
        <begin position="363"/>
        <end position="412"/>
    </location>
</feature>
<feature type="region of interest" description="Disordered" evidence="1">
    <location>
        <begin position="613"/>
        <end position="632"/>
    </location>
</feature>
<evidence type="ECO:0000313" key="4">
    <source>
        <dbReference type="Proteomes" id="UP000594454"/>
    </source>
</evidence>
<dbReference type="PROSITE" id="PS50003">
    <property type="entry name" value="PH_DOMAIN"/>
    <property type="match status" value="1"/>
</dbReference>
<evidence type="ECO:0000256" key="1">
    <source>
        <dbReference type="SAM" id="MobiDB-lite"/>
    </source>
</evidence>
<dbReference type="FunFam" id="2.30.29.30:FF:000286">
    <property type="entry name" value="PH-protein kinase domain containing protein"/>
    <property type="match status" value="1"/>
</dbReference>
<feature type="compositionally biased region" description="Polar residues" evidence="1">
    <location>
        <begin position="374"/>
        <end position="384"/>
    </location>
</feature>
<dbReference type="FunCoup" id="A0A7R8UK48">
    <property type="interactions" value="289"/>
</dbReference>
<dbReference type="EMBL" id="LR899010">
    <property type="protein sequence ID" value="CAD7082348.1"/>
    <property type="molecule type" value="Genomic_DNA"/>
</dbReference>
<name>A0A7R8UK48_HERIL</name>
<dbReference type="GO" id="GO:0005737">
    <property type="term" value="C:cytoplasm"/>
    <property type="evidence" value="ECO:0007669"/>
    <property type="project" value="TreeGrafter"/>
</dbReference>
<proteinExistence type="predicted"/>
<feature type="compositionally biased region" description="Polar residues" evidence="1">
    <location>
        <begin position="224"/>
        <end position="257"/>
    </location>
</feature>
<dbReference type="OMA" id="FYEGWLI"/>
<keyword evidence="4" id="KW-1185">Reference proteome</keyword>
<dbReference type="SUPFAM" id="SSF50729">
    <property type="entry name" value="PH domain-like"/>
    <property type="match status" value="1"/>
</dbReference>
<feature type="region of interest" description="Disordered" evidence="1">
    <location>
        <begin position="575"/>
        <end position="605"/>
    </location>
</feature>
<protein>
    <recommendedName>
        <fullName evidence="2">PH domain-containing protein</fullName>
    </recommendedName>
</protein>
<feature type="region of interest" description="Disordered" evidence="1">
    <location>
        <begin position="691"/>
        <end position="719"/>
    </location>
</feature>
<feature type="compositionally biased region" description="Basic and acidic residues" evidence="1">
    <location>
        <begin position="585"/>
        <end position="605"/>
    </location>
</feature>
<accession>A0A7R8UK48</accession>
<dbReference type="GO" id="GO:0007165">
    <property type="term" value="P:signal transduction"/>
    <property type="evidence" value="ECO:0007669"/>
    <property type="project" value="TreeGrafter"/>
</dbReference>
<dbReference type="OrthoDB" id="67516at2759"/>
<dbReference type="InterPro" id="IPR011993">
    <property type="entry name" value="PH-like_dom_sf"/>
</dbReference>
<dbReference type="InterPro" id="IPR046355">
    <property type="entry name" value="Gab1-4-like"/>
</dbReference>
<feature type="compositionally biased region" description="Low complexity" evidence="1">
    <location>
        <begin position="258"/>
        <end position="267"/>
    </location>
</feature>
<dbReference type="Pfam" id="PF00169">
    <property type="entry name" value="PH"/>
    <property type="match status" value="1"/>
</dbReference>
<dbReference type="InParanoid" id="A0A7R8UK48"/>
<dbReference type="GO" id="GO:0035591">
    <property type="term" value="F:signaling adaptor activity"/>
    <property type="evidence" value="ECO:0007669"/>
    <property type="project" value="TreeGrafter"/>
</dbReference>
<dbReference type="PANTHER" id="PTHR45960:SF2">
    <property type="entry name" value="PROTEIN DAUGHTER OF SEVENLESS"/>
    <property type="match status" value="1"/>
</dbReference>
<sequence>MNKEIHHEGWLIKSPPTKRILRARWRKRWFTLKQGEIPGQFCLEYYTDRNCRKLKGVIDLDQCEQVDSGLHLEHRKQKFQYMFDIKTPNRIYYLAAETENDMRDWVNCICQVCNLHDFTKQPGERQYYNLCDDTYESSQSTINSTFNDDIAESAATAKSKANQRELLQQQKSNIPDLIRQTENMTVETYQNNDFHYVNTSLPFNEVPPHGTSSYEANANATLERTQSLRSKPNSSINDSKNETTVNHNRSQSLIEQPTTSASLSSSSAKTVTSSTGITKRIPENLVLSDTAIEGCLEQSPALSTCSGPYIPISECYSGTKFMCDDNPTTPLNNLDPKFYTTPRSDKQIGLNLTVSHSYSPKIYNCPQQLRPRSGRSSPTDSESVFTDDEDWPHSAQLRDSMDRSARPSDSSVENEAIVFTYKQRFSKMPDDSKGAAAAEDQDMNLRLTKPKKLIGPISTCDDEKNREMIQFSDTENTSPAIGPKDSSSCVEESYDIPRSHNLPYYNLNPFNQASPRSCKEFIRSSTPNLNSDVDPVFSPISSKTLPRPHFYTNAAPTKTEGNVFRYDFIEQPGAPAVNRSLKPKLNLEEKGPGEEKSPLRPPSIDRKLKPAAYKDVLQPHSSTSLRRSANPKSLVMSSDSDFVINHKDLETRTLPRIISTASNRYNSSNANLRNSTISSKSNAALQYLELDVSNPPPPRLKNTNSTSLSSGEPSHSLDIPSRVAVPSSVEYKFVDFLKTEAFKRVKEDAEKNRRKD</sequence>
<evidence type="ECO:0000259" key="2">
    <source>
        <dbReference type="PROSITE" id="PS50003"/>
    </source>
</evidence>
<dbReference type="AlphaFoldDB" id="A0A7R8UK48"/>
<organism evidence="3 4">
    <name type="scientific">Hermetia illucens</name>
    <name type="common">Black soldier fly</name>
    <dbReference type="NCBI Taxonomy" id="343691"/>
    <lineage>
        <taxon>Eukaryota</taxon>
        <taxon>Metazoa</taxon>
        <taxon>Ecdysozoa</taxon>
        <taxon>Arthropoda</taxon>
        <taxon>Hexapoda</taxon>
        <taxon>Insecta</taxon>
        <taxon>Pterygota</taxon>
        <taxon>Neoptera</taxon>
        <taxon>Endopterygota</taxon>
        <taxon>Diptera</taxon>
        <taxon>Brachycera</taxon>
        <taxon>Stratiomyomorpha</taxon>
        <taxon>Stratiomyidae</taxon>
        <taxon>Hermetiinae</taxon>
        <taxon>Hermetia</taxon>
    </lineage>
</organism>
<dbReference type="PANTHER" id="PTHR45960">
    <property type="entry name" value="GRB2-ASSOCIATED-BINDING PROTEIN"/>
    <property type="match status" value="1"/>
</dbReference>
<feature type="compositionally biased region" description="Polar residues" evidence="1">
    <location>
        <begin position="701"/>
        <end position="713"/>
    </location>
</feature>
<feature type="region of interest" description="Disordered" evidence="1">
    <location>
        <begin position="224"/>
        <end position="267"/>
    </location>
</feature>
<dbReference type="SMART" id="SM00233">
    <property type="entry name" value="PH"/>
    <property type="match status" value="1"/>
</dbReference>
<dbReference type="Gene3D" id="2.30.29.30">
    <property type="entry name" value="Pleckstrin-homology domain (PH domain)/Phosphotyrosine-binding domain (PTB)"/>
    <property type="match status" value="1"/>
</dbReference>
<feature type="compositionally biased region" description="Polar residues" evidence="1">
    <location>
        <begin position="619"/>
        <end position="632"/>
    </location>
</feature>
<reference evidence="3 4" key="1">
    <citation type="submission" date="2020-11" db="EMBL/GenBank/DDBJ databases">
        <authorList>
            <person name="Wallbank WR R."/>
            <person name="Pardo Diaz C."/>
            <person name="Kozak K."/>
            <person name="Martin S."/>
            <person name="Jiggins C."/>
            <person name="Moest M."/>
            <person name="Warren A I."/>
            <person name="Generalovic N T."/>
            <person name="Byers J.R.P. K."/>
            <person name="Montejo-Kovacevich G."/>
            <person name="Yen C E."/>
        </authorList>
    </citation>
    <scope>NUCLEOTIDE SEQUENCE [LARGE SCALE GENOMIC DNA]</scope>
</reference>
<dbReference type="Proteomes" id="UP000594454">
    <property type="component" value="Chromosome 2"/>
</dbReference>
<gene>
    <name evidence="3" type="ORF">HERILL_LOCUS5386</name>
</gene>
<dbReference type="InterPro" id="IPR001849">
    <property type="entry name" value="PH_domain"/>
</dbReference>